<evidence type="ECO:0000256" key="1">
    <source>
        <dbReference type="ARBA" id="ARBA00004123"/>
    </source>
</evidence>
<dbReference type="EMBL" id="CR382136">
    <property type="protein sequence ID" value="CAG86937.2"/>
    <property type="molecule type" value="Genomic_DNA"/>
</dbReference>
<evidence type="ECO:0000313" key="7">
    <source>
        <dbReference type="EMBL" id="CAG86937.2"/>
    </source>
</evidence>
<dbReference type="AlphaFoldDB" id="Q6BSM7"/>
<accession>Q6BSM7</accession>
<dbReference type="GO" id="GO:0003677">
    <property type="term" value="F:DNA binding"/>
    <property type="evidence" value="ECO:0007669"/>
    <property type="project" value="UniProtKB-KW"/>
</dbReference>
<dbReference type="InterPro" id="IPR018607">
    <property type="entry name" value="Ctf8"/>
</dbReference>
<protein>
    <submittedName>
        <fullName evidence="7">DEHA2D07656p</fullName>
    </submittedName>
</protein>
<organism evidence="7 8">
    <name type="scientific">Debaryomyces hansenii (strain ATCC 36239 / CBS 767 / BCRC 21394 / JCM 1990 / NBRC 0083 / IGC 2968)</name>
    <name type="common">Yeast</name>
    <name type="synonym">Torulaspora hansenii</name>
    <dbReference type="NCBI Taxonomy" id="284592"/>
    <lineage>
        <taxon>Eukaryota</taxon>
        <taxon>Fungi</taxon>
        <taxon>Dikarya</taxon>
        <taxon>Ascomycota</taxon>
        <taxon>Saccharomycotina</taxon>
        <taxon>Pichiomycetes</taxon>
        <taxon>Debaryomycetaceae</taxon>
        <taxon>Debaryomyces</taxon>
    </lineage>
</organism>
<keyword evidence="8" id="KW-1185">Reference proteome</keyword>
<keyword evidence="4" id="KW-0539">Nucleus</keyword>
<dbReference type="eggNOG" id="KOG4487">
    <property type="taxonomic scope" value="Eukaryota"/>
</dbReference>
<dbReference type="FunCoup" id="Q6BSM7">
    <property type="interactions" value="64"/>
</dbReference>
<gene>
    <name evidence="7" type="ordered locus">DEHA2D07656g</name>
</gene>
<evidence type="ECO:0000256" key="2">
    <source>
        <dbReference type="ARBA" id="ARBA00022705"/>
    </source>
</evidence>
<evidence type="ECO:0000256" key="5">
    <source>
        <dbReference type="ARBA" id="ARBA00023306"/>
    </source>
</evidence>
<dbReference type="PANTHER" id="PTHR28605:SF1">
    <property type="entry name" value="CHROMOSOME TRANSMISSION FIDELITY FACTOR 8"/>
    <property type="match status" value="1"/>
</dbReference>
<proteinExistence type="inferred from homology"/>
<evidence type="ECO:0000256" key="4">
    <source>
        <dbReference type="ARBA" id="ARBA00023242"/>
    </source>
</evidence>
<keyword evidence="3" id="KW-0238">DNA-binding</keyword>
<dbReference type="GeneID" id="2900996"/>
<dbReference type="InParanoid" id="Q6BSM7"/>
<reference evidence="7 8" key="1">
    <citation type="journal article" date="2004" name="Nature">
        <title>Genome evolution in yeasts.</title>
        <authorList>
            <consortium name="Genolevures"/>
            <person name="Dujon B."/>
            <person name="Sherman D."/>
            <person name="Fischer G."/>
            <person name="Durrens P."/>
            <person name="Casaregola S."/>
            <person name="Lafontaine I."/>
            <person name="de Montigny J."/>
            <person name="Marck C."/>
            <person name="Neuveglise C."/>
            <person name="Talla E."/>
            <person name="Goffard N."/>
            <person name="Frangeul L."/>
            <person name="Aigle M."/>
            <person name="Anthouard V."/>
            <person name="Babour A."/>
            <person name="Barbe V."/>
            <person name="Barnay S."/>
            <person name="Blanchin S."/>
            <person name="Beckerich J.M."/>
            <person name="Beyne E."/>
            <person name="Bleykasten C."/>
            <person name="Boisrame A."/>
            <person name="Boyer J."/>
            <person name="Cattolico L."/>
            <person name="Confanioleri F."/>
            <person name="de Daruvar A."/>
            <person name="Despons L."/>
            <person name="Fabre E."/>
            <person name="Fairhead C."/>
            <person name="Ferry-Dumazet H."/>
            <person name="Groppi A."/>
            <person name="Hantraye F."/>
            <person name="Hennequin C."/>
            <person name="Jauniaux N."/>
            <person name="Joyet P."/>
            <person name="Kachouri R."/>
            <person name="Kerrest A."/>
            <person name="Koszul R."/>
            <person name="Lemaire M."/>
            <person name="Lesur I."/>
            <person name="Ma L."/>
            <person name="Muller H."/>
            <person name="Nicaud J.M."/>
            <person name="Nikolski M."/>
            <person name="Oztas S."/>
            <person name="Ozier-Kalogeropoulos O."/>
            <person name="Pellenz S."/>
            <person name="Potier S."/>
            <person name="Richard G.F."/>
            <person name="Straub M.L."/>
            <person name="Suleau A."/>
            <person name="Swennene D."/>
            <person name="Tekaia F."/>
            <person name="Wesolowski-Louvel M."/>
            <person name="Westhof E."/>
            <person name="Wirth B."/>
            <person name="Zeniou-Meyer M."/>
            <person name="Zivanovic I."/>
            <person name="Bolotin-Fukuhara M."/>
            <person name="Thierry A."/>
            <person name="Bouchier C."/>
            <person name="Caudron B."/>
            <person name="Scarpelli C."/>
            <person name="Gaillardin C."/>
            <person name="Weissenbach J."/>
            <person name="Wincker P."/>
            <person name="Souciet J.L."/>
        </authorList>
    </citation>
    <scope>NUCLEOTIDE SEQUENCE [LARGE SCALE GENOMIC DNA]</scope>
    <source>
        <strain evidence="8">ATCC 36239 / CBS 767 / BCRC 21394 / JCM 1990 / NBRC 0083 / IGC 2968</strain>
    </source>
</reference>
<dbReference type="Pfam" id="PF09696">
    <property type="entry name" value="Ctf8"/>
    <property type="match status" value="1"/>
</dbReference>
<dbReference type="GO" id="GO:0007064">
    <property type="term" value="P:mitotic sister chromatid cohesion"/>
    <property type="evidence" value="ECO:0007669"/>
    <property type="project" value="InterPro"/>
</dbReference>
<dbReference type="PANTHER" id="PTHR28605">
    <property type="entry name" value="CTF8, CHROMOSOME TRANSMISSION FIDELITY FACTOR 8 HOMOLOG (S. CEREVISIAE)"/>
    <property type="match status" value="1"/>
</dbReference>
<dbReference type="RefSeq" id="XP_458793.2">
    <property type="nucleotide sequence ID" value="XM_458793.1"/>
</dbReference>
<evidence type="ECO:0000313" key="8">
    <source>
        <dbReference type="Proteomes" id="UP000000599"/>
    </source>
</evidence>
<dbReference type="GO" id="GO:0031390">
    <property type="term" value="C:Ctf18 RFC-like complex"/>
    <property type="evidence" value="ECO:0007669"/>
    <property type="project" value="InterPro"/>
</dbReference>
<sequence>MPTTKIDYSVAHNILNEKTLNEGESIENDKIISTPYGLSILEIQGELNLPQSFPQANENHKPEYLENFARVNDIYEAVKFGRLEFDPKNQSNVTLYIGKSQRLLGSMVNLETPLAVLRIKTETNNEDTEHGSLEENKDESIKIVDIVKKKIIFKQRPLPIM</sequence>
<dbReference type="GO" id="GO:0006260">
    <property type="term" value="P:DNA replication"/>
    <property type="evidence" value="ECO:0007669"/>
    <property type="project" value="UniProtKB-KW"/>
</dbReference>
<dbReference type="HOGENOM" id="CLU_090690_1_0_1"/>
<evidence type="ECO:0000256" key="3">
    <source>
        <dbReference type="ARBA" id="ARBA00023125"/>
    </source>
</evidence>
<comment type="similarity">
    <text evidence="6">Belongs to the CTF8 family.</text>
</comment>
<keyword evidence="2" id="KW-0235">DNA replication</keyword>
<keyword evidence="5" id="KW-0131">Cell cycle</keyword>
<name>Q6BSM7_DEBHA</name>
<dbReference type="VEuPathDB" id="FungiDB:DEHA2D07656g"/>
<comment type="subcellular location">
    <subcellularLocation>
        <location evidence="1">Nucleus</location>
    </subcellularLocation>
</comment>
<dbReference type="OrthoDB" id="121932at2759"/>
<dbReference type="Proteomes" id="UP000000599">
    <property type="component" value="Chromosome D"/>
</dbReference>
<dbReference type="STRING" id="284592.Q6BSM7"/>
<dbReference type="OMA" id="QRPLPIM"/>
<dbReference type="KEGG" id="dha:DEHA2D07656g"/>
<evidence type="ECO:0000256" key="6">
    <source>
        <dbReference type="ARBA" id="ARBA00038447"/>
    </source>
</evidence>